<evidence type="ECO:0000313" key="3">
    <source>
        <dbReference type="Proteomes" id="UP001501638"/>
    </source>
</evidence>
<accession>A0ABN3KCJ0</accession>
<protein>
    <submittedName>
        <fullName evidence="2">Uncharacterized protein</fullName>
    </submittedName>
</protein>
<evidence type="ECO:0000313" key="2">
    <source>
        <dbReference type="EMBL" id="GAA2452881.1"/>
    </source>
</evidence>
<dbReference type="InterPro" id="IPR058070">
    <property type="entry name" value="MmpB-like"/>
</dbReference>
<keyword evidence="1" id="KW-1133">Transmembrane helix</keyword>
<dbReference type="Pfam" id="PF26627">
    <property type="entry name" value="MmpB"/>
    <property type="match status" value="1"/>
</dbReference>
<evidence type="ECO:0000256" key="1">
    <source>
        <dbReference type="SAM" id="Phobius"/>
    </source>
</evidence>
<dbReference type="EMBL" id="BAAASZ010000027">
    <property type="protein sequence ID" value="GAA2452881.1"/>
    <property type="molecule type" value="Genomic_DNA"/>
</dbReference>
<proteinExistence type="predicted"/>
<sequence length="39" mass="4308">MLWSDPADEPPEELRSAQAGLRRAGWLLAVAMIAVFLLL</sequence>
<dbReference type="Proteomes" id="UP001501638">
    <property type="component" value="Unassembled WGS sequence"/>
</dbReference>
<organism evidence="2 3">
    <name type="scientific">Streptomyces macrosporus</name>
    <dbReference type="NCBI Taxonomy" id="44032"/>
    <lineage>
        <taxon>Bacteria</taxon>
        <taxon>Bacillati</taxon>
        <taxon>Actinomycetota</taxon>
        <taxon>Actinomycetes</taxon>
        <taxon>Kitasatosporales</taxon>
        <taxon>Streptomycetaceae</taxon>
        <taxon>Streptomyces</taxon>
    </lineage>
</organism>
<gene>
    <name evidence="2" type="ORF">GCM10010405_40820</name>
</gene>
<dbReference type="NCBIfam" id="NF047320">
    <property type="entry name" value="morpho_MmpB"/>
    <property type="match status" value="1"/>
</dbReference>
<keyword evidence="1" id="KW-0472">Membrane</keyword>
<name>A0ABN3KCJ0_9ACTN</name>
<comment type="caution">
    <text evidence="2">The sequence shown here is derived from an EMBL/GenBank/DDBJ whole genome shotgun (WGS) entry which is preliminary data.</text>
</comment>
<keyword evidence="1" id="KW-0812">Transmembrane</keyword>
<dbReference type="RefSeq" id="WP_425583691.1">
    <property type="nucleotide sequence ID" value="NZ_BAAASZ010000027.1"/>
</dbReference>
<feature type="transmembrane region" description="Helical" evidence="1">
    <location>
        <begin position="20"/>
        <end position="38"/>
    </location>
</feature>
<reference evidence="2 3" key="1">
    <citation type="journal article" date="2019" name="Int. J. Syst. Evol. Microbiol.">
        <title>The Global Catalogue of Microorganisms (GCM) 10K type strain sequencing project: providing services to taxonomists for standard genome sequencing and annotation.</title>
        <authorList>
            <consortium name="The Broad Institute Genomics Platform"/>
            <consortium name="The Broad Institute Genome Sequencing Center for Infectious Disease"/>
            <person name="Wu L."/>
            <person name="Ma J."/>
        </authorList>
    </citation>
    <scope>NUCLEOTIDE SEQUENCE [LARGE SCALE GENOMIC DNA]</scope>
    <source>
        <strain evidence="2 3">JCM 6305</strain>
    </source>
</reference>
<keyword evidence="3" id="KW-1185">Reference proteome</keyword>